<accession>A0A6G1GNC8</accession>
<dbReference type="GO" id="GO:0006281">
    <property type="term" value="P:DNA repair"/>
    <property type="evidence" value="ECO:0007669"/>
    <property type="project" value="UniProtKB-UniRule"/>
</dbReference>
<reference evidence="4" key="1">
    <citation type="journal article" date="2020" name="Stud. Mycol.">
        <title>101 Dothideomycetes genomes: a test case for predicting lifestyles and emergence of pathogens.</title>
        <authorList>
            <person name="Haridas S."/>
            <person name="Albert R."/>
            <person name="Binder M."/>
            <person name="Bloem J."/>
            <person name="Labutti K."/>
            <person name="Salamov A."/>
            <person name="Andreopoulos B."/>
            <person name="Baker S."/>
            <person name="Barry K."/>
            <person name="Bills G."/>
            <person name="Bluhm B."/>
            <person name="Cannon C."/>
            <person name="Castanera R."/>
            <person name="Culley D."/>
            <person name="Daum C."/>
            <person name="Ezra D."/>
            <person name="Gonzalez J."/>
            <person name="Henrissat B."/>
            <person name="Kuo A."/>
            <person name="Liang C."/>
            <person name="Lipzen A."/>
            <person name="Lutzoni F."/>
            <person name="Magnuson J."/>
            <person name="Mondo S."/>
            <person name="Nolan M."/>
            <person name="Ohm R."/>
            <person name="Pangilinan J."/>
            <person name="Park H.-J."/>
            <person name="Ramirez L."/>
            <person name="Alfaro M."/>
            <person name="Sun H."/>
            <person name="Tritt A."/>
            <person name="Yoshinaga Y."/>
            <person name="Zwiers L.-H."/>
            <person name="Turgeon B."/>
            <person name="Goodwin S."/>
            <person name="Spatafora J."/>
            <person name="Crous P."/>
            <person name="Grigoriev I."/>
        </authorList>
    </citation>
    <scope>NUCLEOTIDE SEQUENCE</scope>
    <source>
        <strain evidence="4">CBS 113979</strain>
    </source>
</reference>
<comment type="function">
    <text evidence="2">Acts in DNA repair and mutagenesis. Involved in promoting resistance to ionizing radiation and UV light, as well as regulating cell cycle progression after irradiation.</text>
</comment>
<evidence type="ECO:0000256" key="3">
    <source>
        <dbReference type="SAM" id="MobiDB-lite"/>
    </source>
</evidence>
<feature type="compositionally biased region" description="Polar residues" evidence="3">
    <location>
        <begin position="315"/>
        <end position="325"/>
    </location>
</feature>
<dbReference type="EMBL" id="ML977186">
    <property type="protein sequence ID" value="KAF1982238.1"/>
    <property type="molecule type" value="Genomic_DNA"/>
</dbReference>
<dbReference type="SUPFAM" id="SSF55979">
    <property type="entry name" value="DNA clamp"/>
    <property type="match status" value="1"/>
</dbReference>
<dbReference type="Pfam" id="PF04139">
    <property type="entry name" value="Rad9"/>
    <property type="match status" value="1"/>
</dbReference>
<comment type="similarity">
    <text evidence="1 2">Belongs to the rad9 family.</text>
</comment>
<evidence type="ECO:0000256" key="1">
    <source>
        <dbReference type="ARBA" id="ARBA00008494"/>
    </source>
</evidence>
<gene>
    <name evidence="4" type="ORF">K402DRAFT_206345</name>
</gene>
<dbReference type="GO" id="GO:0000076">
    <property type="term" value="P:DNA replication checkpoint signaling"/>
    <property type="evidence" value="ECO:0007669"/>
    <property type="project" value="TreeGrafter"/>
</dbReference>
<protein>
    <recommendedName>
        <fullName evidence="2">DNA repair protein rad9</fullName>
    </recommendedName>
</protein>
<sequence>MVTLDFTLTPEASGRVHDALTCLSRFSDSVSLEARREKLTLVALNSSKSAYAAFSLDSNGFFSEYDFVPESGADGRFTCQILIKALLSVFKRRLFDTGGRETGIERCEVSVQDQPDQTECRLIVKMVCSHGVTKTYKLTYEVVEVMHALFDKHNSRNHWKISSGTLRSNIEYFGPKTEQLDMYYDDNRMVFTSFTEKIISHDREVLKQPLQTAISIPSDCFEEFRVQEKMHVTISVKDFKAIVSHAAMKNAHISAHYSRPTRPLQFSYGTDDYRCEFTLMTAGEYNVTAAPSVAHKVSSRSVSRNPSIPSERPNGATNGATSASQMPPPSRPNQREKPRSFGKNGRKPVAEDARDESPGLFVTQDEDDERTWQPPNFEDEEETLGWDASADNDAGFHPTFRDTATARAARQEAQGVEGFEGLAPTQRLSQIRGIW</sequence>
<feature type="region of interest" description="Disordered" evidence="3">
    <location>
        <begin position="293"/>
        <end position="375"/>
    </location>
</feature>
<dbReference type="InterPro" id="IPR026584">
    <property type="entry name" value="Rad9"/>
</dbReference>
<dbReference type="GO" id="GO:0031573">
    <property type="term" value="P:mitotic intra-S DNA damage checkpoint signaling"/>
    <property type="evidence" value="ECO:0007669"/>
    <property type="project" value="TreeGrafter"/>
</dbReference>
<dbReference type="GO" id="GO:0071479">
    <property type="term" value="P:cellular response to ionizing radiation"/>
    <property type="evidence" value="ECO:0007669"/>
    <property type="project" value="TreeGrafter"/>
</dbReference>
<dbReference type="GO" id="GO:0030896">
    <property type="term" value="C:checkpoint clamp complex"/>
    <property type="evidence" value="ECO:0007669"/>
    <property type="project" value="UniProtKB-UniRule"/>
</dbReference>
<keyword evidence="5" id="KW-1185">Reference proteome</keyword>
<evidence type="ECO:0000256" key="2">
    <source>
        <dbReference type="PIRNR" id="PIRNR009303"/>
    </source>
</evidence>
<dbReference type="Gene3D" id="3.70.10.10">
    <property type="match status" value="1"/>
</dbReference>
<dbReference type="InterPro" id="IPR046938">
    <property type="entry name" value="DNA_clamp_sf"/>
</dbReference>
<dbReference type="PANTHER" id="PTHR15237">
    <property type="entry name" value="DNA REPAIR PROTEIN RAD9"/>
    <property type="match status" value="1"/>
</dbReference>
<evidence type="ECO:0000313" key="5">
    <source>
        <dbReference type="Proteomes" id="UP000800041"/>
    </source>
</evidence>
<dbReference type="AlphaFoldDB" id="A0A6G1GNC8"/>
<organism evidence="4 5">
    <name type="scientific">Aulographum hederae CBS 113979</name>
    <dbReference type="NCBI Taxonomy" id="1176131"/>
    <lineage>
        <taxon>Eukaryota</taxon>
        <taxon>Fungi</taxon>
        <taxon>Dikarya</taxon>
        <taxon>Ascomycota</taxon>
        <taxon>Pezizomycotina</taxon>
        <taxon>Dothideomycetes</taxon>
        <taxon>Pleosporomycetidae</taxon>
        <taxon>Aulographales</taxon>
        <taxon>Aulographaceae</taxon>
    </lineage>
</organism>
<keyword evidence="2" id="KW-0227">DNA damage</keyword>
<dbReference type="OrthoDB" id="60092at2759"/>
<dbReference type="PANTHER" id="PTHR15237:SF0">
    <property type="entry name" value="CELL CYCLE CHECKPOINT CONTROL PROTEIN"/>
    <property type="match status" value="1"/>
</dbReference>
<feature type="compositionally biased region" description="Polar residues" evidence="3">
    <location>
        <begin position="299"/>
        <end position="308"/>
    </location>
</feature>
<proteinExistence type="inferred from homology"/>
<name>A0A6G1GNC8_9PEZI</name>
<dbReference type="InterPro" id="IPR007268">
    <property type="entry name" value="Rad9/Ddc1"/>
</dbReference>
<dbReference type="Proteomes" id="UP000800041">
    <property type="component" value="Unassembled WGS sequence"/>
</dbReference>
<feature type="compositionally biased region" description="Basic and acidic residues" evidence="3">
    <location>
        <begin position="348"/>
        <end position="357"/>
    </location>
</feature>
<evidence type="ECO:0000313" key="4">
    <source>
        <dbReference type="EMBL" id="KAF1982238.1"/>
    </source>
</evidence>
<dbReference type="PIRSF" id="PIRSF009303">
    <property type="entry name" value="Cell_cycle_RAD9"/>
    <property type="match status" value="1"/>
</dbReference>